<keyword evidence="1" id="KW-0472">Membrane</keyword>
<evidence type="ECO:0000313" key="3">
    <source>
        <dbReference type="Proteomes" id="UP000254978"/>
    </source>
</evidence>
<dbReference type="Proteomes" id="UP000254978">
    <property type="component" value="Unassembled WGS sequence"/>
</dbReference>
<reference evidence="2 3" key="1">
    <citation type="submission" date="2018-06" db="EMBL/GenBank/DDBJ databases">
        <authorList>
            <consortium name="Pathogen Informatics"/>
            <person name="Doyle S."/>
        </authorList>
    </citation>
    <scope>NUCLEOTIDE SEQUENCE [LARGE SCALE GENOMIC DNA]</scope>
    <source>
        <strain evidence="2 3">NCTC10821</strain>
    </source>
</reference>
<evidence type="ECO:0000256" key="1">
    <source>
        <dbReference type="SAM" id="Phobius"/>
    </source>
</evidence>
<organism evidence="2 3">
    <name type="scientific">Mycolicibacterium tokaiense</name>
    <dbReference type="NCBI Taxonomy" id="39695"/>
    <lineage>
        <taxon>Bacteria</taxon>
        <taxon>Bacillati</taxon>
        <taxon>Actinomycetota</taxon>
        <taxon>Actinomycetes</taxon>
        <taxon>Mycobacteriales</taxon>
        <taxon>Mycobacteriaceae</taxon>
        <taxon>Mycolicibacterium</taxon>
    </lineage>
</organism>
<accession>A0A378TKS7</accession>
<dbReference type="RefSeq" id="WP_115280347.1">
    <property type="nucleotide sequence ID" value="NZ_AP022600.1"/>
</dbReference>
<dbReference type="OrthoDB" id="3389565at2"/>
<evidence type="ECO:0008006" key="4">
    <source>
        <dbReference type="Google" id="ProtNLM"/>
    </source>
</evidence>
<keyword evidence="1" id="KW-1133">Transmembrane helix</keyword>
<dbReference type="AlphaFoldDB" id="A0A378TKS7"/>
<dbReference type="EMBL" id="UGQT01000001">
    <property type="protein sequence ID" value="STZ61408.1"/>
    <property type="molecule type" value="Genomic_DNA"/>
</dbReference>
<keyword evidence="3" id="KW-1185">Reference proteome</keyword>
<protein>
    <recommendedName>
        <fullName evidence="4">DUF1109 domain-containing protein</fullName>
    </recommendedName>
</protein>
<keyword evidence="1" id="KW-0812">Transmembrane</keyword>
<evidence type="ECO:0000313" key="2">
    <source>
        <dbReference type="EMBL" id="STZ61408.1"/>
    </source>
</evidence>
<feature type="transmembrane region" description="Helical" evidence="1">
    <location>
        <begin position="37"/>
        <end position="54"/>
    </location>
</feature>
<name>A0A378TKS7_9MYCO</name>
<feature type="transmembrane region" description="Helical" evidence="1">
    <location>
        <begin position="66"/>
        <end position="86"/>
    </location>
</feature>
<proteinExistence type="predicted"/>
<sequence length="186" mass="19499">MPTWVRRPPGPVLAGATLIAGAALLWAASLPGSNFGLAMYAVLAGAVLCAAWLVRTLCFLITAKRFSWWLLVVPTVVVLCLSLSAAQVPLRVRFVLAEDAFTRAADAAVADPQAADILAGDIGSYPVSAVAVYRDRVYFTVAGGGFLDESGFAHLPSGPPAVDDPIGESVTVTALTGDWYVFSSTW</sequence>
<gene>
    <name evidence="2" type="ORF">NCTC10821_04962</name>
</gene>